<dbReference type="InterPro" id="IPR036388">
    <property type="entry name" value="WH-like_DNA-bd_sf"/>
</dbReference>
<dbReference type="PROSITE" id="PS51118">
    <property type="entry name" value="HTH_HXLR"/>
    <property type="match status" value="1"/>
</dbReference>
<keyword evidence="1" id="KW-0805">Transcription regulation</keyword>
<dbReference type="GO" id="GO:0003677">
    <property type="term" value="F:DNA binding"/>
    <property type="evidence" value="ECO:0007669"/>
    <property type="project" value="UniProtKB-KW"/>
</dbReference>
<dbReference type="PANTHER" id="PTHR33204:SF18">
    <property type="entry name" value="TRANSCRIPTIONAL REGULATORY PROTEIN"/>
    <property type="match status" value="1"/>
</dbReference>
<dbReference type="RefSeq" id="WP_185671180.1">
    <property type="nucleotide sequence ID" value="NZ_JACJVP010000037.1"/>
</dbReference>
<dbReference type="EMBL" id="JACJVP010000037">
    <property type="protein sequence ID" value="MBB6673311.1"/>
    <property type="molecule type" value="Genomic_DNA"/>
</dbReference>
<dbReference type="Proteomes" id="UP000547209">
    <property type="component" value="Unassembled WGS sequence"/>
</dbReference>
<evidence type="ECO:0000259" key="4">
    <source>
        <dbReference type="PROSITE" id="PS51118"/>
    </source>
</evidence>
<name>A0A7X0RTN4_9BACL</name>
<dbReference type="Pfam" id="PF01638">
    <property type="entry name" value="HxlR"/>
    <property type="match status" value="1"/>
</dbReference>
<comment type="caution">
    <text evidence="5">The sequence shown here is derived from an EMBL/GenBank/DDBJ whole genome shotgun (WGS) entry which is preliminary data.</text>
</comment>
<gene>
    <name evidence="5" type="ORF">H7C19_21780</name>
</gene>
<keyword evidence="3" id="KW-0804">Transcription</keyword>
<dbReference type="AlphaFoldDB" id="A0A7X0RTN4"/>
<protein>
    <submittedName>
        <fullName evidence="5">Helix-turn-helix transcriptional regulator</fullName>
    </submittedName>
</protein>
<proteinExistence type="predicted"/>
<dbReference type="InterPro" id="IPR036390">
    <property type="entry name" value="WH_DNA-bd_sf"/>
</dbReference>
<sequence length="119" mass="13837">MQNVYTEEENRDCWATIGDVLQIIGKKYAFLIIGELHEGPLRFNQLRGRLGSISTQSLTDMLRHLEKNRIVHREVFPTVPVTVEYSLTELGRSFQTVLIEMRKWGVAWKRSCPDSKETE</sequence>
<reference evidence="5 6" key="1">
    <citation type="submission" date="2020-08" db="EMBL/GenBank/DDBJ databases">
        <title>Cohnella phylogeny.</title>
        <authorList>
            <person name="Dunlap C."/>
        </authorList>
    </citation>
    <scope>NUCLEOTIDE SEQUENCE [LARGE SCALE GENOMIC DNA]</scope>
    <source>
        <strain evidence="5 6">DSM 28246</strain>
    </source>
</reference>
<evidence type="ECO:0000313" key="5">
    <source>
        <dbReference type="EMBL" id="MBB6673311.1"/>
    </source>
</evidence>
<keyword evidence="6" id="KW-1185">Reference proteome</keyword>
<organism evidence="5 6">
    <name type="scientific">Cohnella nanjingensis</name>
    <dbReference type="NCBI Taxonomy" id="1387779"/>
    <lineage>
        <taxon>Bacteria</taxon>
        <taxon>Bacillati</taxon>
        <taxon>Bacillota</taxon>
        <taxon>Bacilli</taxon>
        <taxon>Bacillales</taxon>
        <taxon>Paenibacillaceae</taxon>
        <taxon>Cohnella</taxon>
    </lineage>
</organism>
<feature type="domain" description="HTH hxlR-type" evidence="4">
    <location>
        <begin position="13"/>
        <end position="113"/>
    </location>
</feature>
<keyword evidence="2" id="KW-0238">DNA-binding</keyword>
<dbReference type="PANTHER" id="PTHR33204">
    <property type="entry name" value="TRANSCRIPTIONAL REGULATOR, MARR FAMILY"/>
    <property type="match status" value="1"/>
</dbReference>
<dbReference type="Gene3D" id="1.10.10.10">
    <property type="entry name" value="Winged helix-like DNA-binding domain superfamily/Winged helix DNA-binding domain"/>
    <property type="match status" value="1"/>
</dbReference>
<accession>A0A7X0RTN4</accession>
<dbReference type="InterPro" id="IPR002577">
    <property type="entry name" value="HTH_HxlR"/>
</dbReference>
<evidence type="ECO:0000256" key="3">
    <source>
        <dbReference type="ARBA" id="ARBA00023163"/>
    </source>
</evidence>
<dbReference type="SUPFAM" id="SSF46785">
    <property type="entry name" value="Winged helix' DNA-binding domain"/>
    <property type="match status" value="1"/>
</dbReference>
<evidence type="ECO:0000256" key="2">
    <source>
        <dbReference type="ARBA" id="ARBA00023125"/>
    </source>
</evidence>
<evidence type="ECO:0000313" key="6">
    <source>
        <dbReference type="Proteomes" id="UP000547209"/>
    </source>
</evidence>
<evidence type="ECO:0000256" key="1">
    <source>
        <dbReference type="ARBA" id="ARBA00023015"/>
    </source>
</evidence>